<feature type="compositionally biased region" description="Basic residues" evidence="1">
    <location>
        <begin position="20"/>
        <end position="29"/>
    </location>
</feature>
<evidence type="ECO:0000313" key="2">
    <source>
        <dbReference type="EMBL" id="PFH57983.1"/>
    </source>
</evidence>
<accession>A0A2A9PAR1</accession>
<feature type="region of interest" description="Disordered" evidence="1">
    <location>
        <begin position="12"/>
        <end position="87"/>
    </location>
</feature>
<evidence type="ECO:0000256" key="1">
    <source>
        <dbReference type="SAM" id="MobiDB-lite"/>
    </source>
</evidence>
<dbReference type="EMBL" id="LAZP02000343">
    <property type="protein sequence ID" value="PFH57983.1"/>
    <property type="molecule type" value="Genomic_DNA"/>
</dbReference>
<sequence length="87" mass="9736">MLLLDVRAGHNQSIQEWRHRTQSRTKKGRIRIESPPTTVALGRSGPTECGSARRGSDKGEKPIASNGRLLFRRQSLPASQSCQRQLQ</sequence>
<reference evidence="2 3" key="2">
    <citation type="journal article" date="2017" name="Sci. Rep.">
        <title>Ant-infecting Ophiocordyceps genomes reveal a high diversity of potential behavioral manipulation genes and a possible major role for enterotoxins.</title>
        <authorList>
            <person name="de Bekker C."/>
            <person name="Ohm R.A."/>
            <person name="Evans H.C."/>
            <person name="Brachmann A."/>
            <person name="Hughes D.P."/>
        </authorList>
    </citation>
    <scope>NUCLEOTIDE SEQUENCE [LARGE SCALE GENOMIC DNA]</scope>
    <source>
        <strain evidence="2 3">SC16a</strain>
    </source>
</reference>
<feature type="compositionally biased region" description="Polar residues" evidence="1">
    <location>
        <begin position="76"/>
        <end position="87"/>
    </location>
</feature>
<organism evidence="2 3">
    <name type="scientific">Ophiocordyceps unilateralis</name>
    <name type="common">Zombie-ant fungus</name>
    <name type="synonym">Torrubia unilateralis</name>
    <dbReference type="NCBI Taxonomy" id="268505"/>
    <lineage>
        <taxon>Eukaryota</taxon>
        <taxon>Fungi</taxon>
        <taxon>Dikarya</taxon>
        <taxon>Ascomycota</taxon>
        <taxon>Pezizomycotina</taxon>
        <taxon>Sordariomycetes</taxon>
        <taxon>Hypocreomycetidae</taxon>
        <taxon>Hypocreales</taxon>
        <taxon>Ophiocordycipitaceae</taxon>
        <taxon>Ophiocordyceps</taxon>
    </lineage>
</organism>
<protein>
    <submittedName>
        <fullName evidence="2">Uncharacterized protein</fullName>
    </submittedName>
</protein>
<reference evidence="2 3" key="1">
    <citation type="journal article" date="2015" name="BMC Genomics">
        <title>Gene expression during zombie ant biting behavior reflects the complexity underlying fungal parasitic behavioral manipulation.</title>
        <authorList>
            <person name="de Bekker C."/>
            <person name="Ohm R.A."/>
            <person name="Loreto R.G."/>
            <person name="Sebastian A."/>
            <person name="Albert I."/>
            <person name="Merrow M."/>
            <person name="Brachmann A."/>
            <person name="Hughes D.P."/>
        </authorList>
    </citation>
    <scope>NUCLEOTIDE SEQUENCE [LARGE SCALE GENOMIC DNA]</scope>
    <source>
        <strain evidence="2 3">SC16a</strain>
    </source>
</reference>
<dbReference type="Proteomes" id="UP000037136">
    <property type="component" value="Unassembled WGS sequence"/>
</dbReference>
<name>A0A2A9PAR1_OPHUN</name>
<comment type="caution">
    <text evidence="2">The sequence shown here is derived from an EMBL/GenBank/DDBJ whole genome shotgun (WGS) entry which is preliminary data.</text>
</comment>
<evidence type="ECO:0000313" key="3">
    <source>
        <dbReference type="Proteomes" id="UP000037136"/>
    </source>
</evidence>
<proteinExistence type="predicted"/>
<gene>
    <name evidence="2" type="ORF">XA68_14325</name>
</gene>
<dbReference type="AlphaFoldDB" id="A0A2A9PAR1"/>
<keyword evidence="3" id="KW-1185">Reference proteome</keyword>